<dbReference type="PROSITE" id="PS00099">
    <property type="entry name" value="THIOLASE_3"/>
    <property type="match status" value="1"/>
</dbReference>
<organism evidence="8 9">
    <name type="scientific">Candidatus Desantisbacteria bacterium CG1_02_38_46</name>
    <dbReference type="NCBI Taxonomy" id="1817893"/>
    <lineage>
        <taxon>Bacteria</taxon>
        <taxon>Candidatus Desantisiibacteriota</taxon>
    </lineage>
</organism>
<evidence type="ECO:0000259" key="6">
    <source>
        <dbReference type="Pfam" id="PF00108"/>
    </source>
</evidence>
<accession>A0A1J4SDW1</accession>
<evidence type="ECO:0000259" key="7">
    <source>
        <dbReference type="Pfam" id="PF02803"/>
    </source>
</evidence>
<dbReference type="InterPro" id="IPR020615">
    <property type="entry name" value="Thiolase_acyl_enz_int_AS"/>
</dbReference>
<feature type="active site" description="Proton acceptor" evidence="4">
    <location>
        <position position="351"/>
    </location>
</feature>
<dbReference type="EMBL" id="MNUO01000040">
    <property type="protein sequence ID" value="OIN97627.1"/>
    <property type="molecule type" value="Genomic_DNA"/>
</dbReference>
<dbReference type="InterPro" id="IPR016039">
    <property type="entry name" value="Thiolase-like"/>
</dbReference>
<dbReference type="Gene3D" id="3.40.47.10">
    <property type="match status" value="2"/>
</dbReference>
<dbReference type="InterPro" id="IPR020613">
    <property type="entry name" value="Thiolase_CS"/>
</dbReference>
<keyword evidence="2 5" id="KW-0808">Transferase</keyword>
<dbReference type="FunFam" id="3.40.47.10:FF:000010">
    <property type="entry name" value="Acetyl-CoA acetyltransferase (Thiolase)"/>
    <property type="match status" value="1"/>
</dbReference>
<dbReference type="AlphaFoldDB" id="A0A1J4SDW1"/>
<name>A0A1J4SDW1_9BACT</name>
<feature type="domain" description="Thiolase N-terminal" evidence="6">
    <location>
        <begin position="7"/>
        <end position="264"/>
    </location>
</feature>
<dbReference type="PANTHER" id="PTHR18919">
    <property type="entry name" value="ACETYL-COA C-ACYLTRANSFERASE"/>
    <property type="match status" value="1"/>
</dbReference>
<evidence type="ECO:0000256" key="3">
    <source>
        <dbReference type="ARBA" id="ARBA00023315"/>
    </source>
</evidence>
<dbReference type="NCBIfam" id="TIGR01930">
    <property type="entry name" value="AcCoA-C-Actrans"/>
    <property type="match status" value="1"/>
</dbReference>
<proteinExistence type="inferred from homology"/>
<evidence type="ECO:0000256" key="2">
    <source>
        <dbReference type="ARBA" id="ARBA00022679"/>
    </source>
</evidence>
<evidence type="ECO:0000313" key="9">
    <source>
        <dbReference type="Proteomes" id="UP000182278"/>
    </source>
</evidence>
<gene>
    <name evidence="8" type="ORF">AUJ66_02530</name>
</gene>
<feature type="active site" description="Proton acceptor" evidence="4">
    <location>
        <position position="381"/>
    </location>
</feature>
<feature type="domain" description="Thiolase C-terminal" evidence="7">
    <location>
        <begin position="273"/>
        <end position="394"/>
    </location>
</feature>
<dbReference type="InterPro" id="IPR020610">
    <property type="entry name" value="Thiolase_AS"/>
</dbReference>
<reference evidence="8 9" key="1">
    <citation type="journal article" date="2016" name="Environ. Microbiol.">
        <title>Genomic resolution of a cold subsurface aquifer community provides metabolic insights for novel microbes adapted to high CO concentrations.</title>
        <authorList>
            <person name="Probst A.J."/>
            <person name="Castelle C.J."/>
            <person name="Singh A."/>
            <person name="Brown C.T."/>
            <person name="Anantharaman K."/>
            <person name="Sharon I."/>
            <person name="Hug L.A."/>
            <person name="Burstein D."/>
            <person name="Emerson J.B."/>
            <person name="Thomas B.C."/>
            <person name="Banfield J.F."/>
        </authorList>
    </citation>
    <scope>NUCLEOTIDE SEQUENCE [LARGE SCALE GENOMIC DNA]</scope>
    <source>
        <strain evidence="8">CG1_02_38_46</strain>
    </source>
</reference>
<dbReference type="Proteomes" id="UP000182278">
    <property type="component" value="Unassembled WGS sequence"/>
</dbReference>
<dbReference type="CDD" id="cd00751">
    <property type="entry name" value="thiolase"/>
    <property type="match status" value="1"/>
</dbReference>
<dbReference type="InterPro" id="IPR002155">
    <property type="entry name" value="Thiolase"/>
</dbReference>
<protein>
    <submittedName>
        <fullName evidence="8">Acetyl-CoA acetyltransferase</fullName>
    </submittedName>
</protein>
<dbReference type="Pfam" id="PF02803">
    <property type="entry name" value="Thiolase_C"/>
    <property type="match status" value="1"/>
</dbReference>
<evidence type="ECO:0000256" key="1">
    <source>
        <dbReference type="ARBA" id="ARBA00010982"/>
    </source>
</evidence>
<comment type="similarity">
    <text evidence="1 5">Belongs to the thiolase-like superfamily. Thiolase family.</text>
</comment>
<feature type="active site" description="Acyl-thioester intermediate" evidence="4">
    <location>
        <position position="90"/>
    </location>
</feature>
<dbReference type="STRING" id="1817893.AUJ66_02530"/>
<dbReference type="PANTHER" id="PTHR18919:SF107">
    <property type="entry name" value="ACETYL-COA ACETYLTRANSFERASE, CYTOSOLIC"/>
    <property type="match status" value="1"/>
</dbReference>
<keyword evidence="3 5" id="KW-0012">Acyltransferase</keyword>
<evidence type="ECO:0000256" key="4">
    <source>
        <dbReference type="PIRSR" id="PIRSR000429-1"/>
    </source>
</evidence>
<dbReference type="InterPro" id="IPR020616">
    <property type="entry name" value="Thiolase_N"/>
</dbReference>
<dbReference type="InterPro" id="IPR020617">
    <property type="entry name" value="Thiolase_C"/>
</dbReference>
<dbReference type="SUPFAM" id="SSF53901">
    <property type="entry name" value="Thiolase-like"/>
    <property type="match status" value="2"/>
</dbReference>
<evidence type="ECO:0000313" key="8">
    <source>
        <dbReference type="EMBL" id="OIN97627.1"/>
    </source>
</evidence>
<dbReference type="PROSITE" id="PS00737">
    <property type="entry name" value="THIOLASE_2"/>
    <property type="match status" value="1"/>
</dbReference>
<sequence>MPARQAVIVSALRTAIGNFGGTLKDMAAIELGASVIAELIRRAKLNPGDIEEVIMGNVLQAGLGQGPARQTTLKAGIPFSVPSITINKVCASGLVAVNLASWAIKLGERKIVIAGGMENMSAAPFLLKKVRWGYRMGNNLLVDSMIEDGLWDAFNNYHMGITAENIARCYHISREEQDVFAYESQMKAKKAMEQGKFKEEILPLKISQPKGESTIFDKDEFPKPWTTLEKLASLRPVFKKDGTVTAGNSSGINDGAAVLLLMEREEAKKLNLRPLAKIIGCASVGVDPKFMGIGPISATKEVLEKTGLTLDQIDLIEVNEAFASASIAVEKELKLDRGKVNVNGGAIALGHPVGASGARVLVTFLYEMQRRKVKYGLVTLCVGGGQGIAMIVERE</sequence>
<dbReference type="PIRSF" id="PIRSF000429">
    <property type="entry name" value="Ac-CoA_Ac_transf"/>
    <property type="match status" value="1"/>
</dbReference>
<comment type="caution">
    <text evidence="8">The sequence shown here is derived from an EMBL/GenBank/DDBJ whole genome shotgun (WGS) entry which is preliminary data.</text>
</comment>
<dbReference type="Pfam" id="PF00108">
    <property type="entry name" value="Thiolase_N"/>
    <property type="match status" value="1"/>
</dbReference>
<dbReference type="PROSITE" id="PS00098">
    <property type="entry name" value="THIOLASE_1"/>
    <property type="match status" value="1"/>
</dbReference>
<evidence type="ECO:0000256" key="5">
    <source>
        <dbReference type="RuleBase" id="RU003557"/>
    </source>
</evidence>
<dbReference type="GO" id="GO:0003988">
    <property type="term" value="F:acetyl-CoA C-acyltransferase activity"/>
    <property type="evidence" value="ECO:0007669"/>
    <property type="project" value="UniProtKB-ARBA"/>
</dbReference>